<dbReference type="AlphaFoldDB" id="A0A1G1YXI0"/>
<sequence>MQSLLVNPQIKGKIITISEYDSLSNKKEFLLYSDNILEGIAILNYLTKSSELLDFKGIVYEPIDQPIYIFIDNDNNHYGIKICGSFDRWELPDDVNAIKSFIDLPEYIFYSINSKKAILAGENTETASVGNSQWQREGRKVAAARIGVPFIYQTFYSGKDESQNTIREPNSLQVFNQLLYSARYKTPSLVAYFENNFDGSKTRQREPIDSQVLFSNYIKSVLLTDTDSKHLHKKIELEKQFFAHMIAYLKEGKHKSASGGIVEPSARIIKDLPTITAETINGLLNNSNVFIDDLIDWIYSKNNNFEANYLMADIDYAKLVIWNPSLKSINKSLMQPLLDYFSSIGPARSFLPNGKAGIINTAKLKEYLDSKYPNYKNVFDEVLTLEETVVFPTRVWKYSNAKLTLSPDPESGEIVAFCELLAYDLYGNKKRNVFGNHIVAIPPDKTFSSVEGKDGNNKINKAIATYFDLLILSNGQVVSKFKLPTLIATSYSPVDIKTVLPHTSTEEVAVVSTYLNQSTIKSSWELCFIHTHHSSWQQISINGIQQKINRVSTKLDLVMQQKNKFMLAEGKDKYQSILSDRKIKQAIKDVSEIIDKTYRKNNVKFDAFLYNLGTTPTKDPDYYVDSEASTVQGGIKMGHFNDIANSESYVVIIVYTDKFNRTKFRLVFSESFDADLKNQLMKEFI</sequence>
<organism evidence="1 2">
    <name type="scientific">Candidatus Colwellbacteria bacterium GWA2_46_10</name>
    <dbReference type="NCBI Taxonomy" id="1797684"/>
    <lineage>
        <taxon>Bacteria</taxon>
        <taxon>Candidatus Colwelliibacteriota</taxon>
    </lineage>
</organism>
<protein>
    <submittedName>
        <fullName evidence="1">Uncharacterized protein</fullName>
    </submittedName>
</protein>
<gene>
    <name evidence="1" type="ORF">A2119_02445</name>
</gene>
<evidence type="ECO:0000313" key="1">
    <source>
        <dbReference type="EMBL" id="OGY56360.1"/>
    </source>
</evidence>
<dbReference type="Proteomes" id="UP000178179">
    <property type="component" value="Unassembled WGS sequence"/>
</dbReference>
<evidence type="ECO:0000313" key="2">
    <source>
        <dbReference type="Proteomes" id="UP000178179"/>
    </source>
</evidence>
<proteinExistence type="predicted"/>
<dbReference type="EMBL" id="MHIS01000016">
    <property type="protein sequence ID" value="OGY56360.1"/>
    <property type="molecule type" value="Genomic_DNA"/>
</dbReference>
<accession>A0A1G1YXI0</accession>
<comment type="caution">
    <text evidence="1">The sequence shown here is derived from an EMBL/GenBank/DDBJ whole genome shotgun (WGS) entry which is preliminary data.</text>
</comment>
<reference evidence="1 2" key="1">
    <citation type="journal article" date="2016" name="Nat. Commun.">
        <title>Thousands of microbial genomes shed light on interconnected biogeochemical processes in an aquifer system.</title>
        <authorList>
            <person name="Anantharaman K."/>
            <person name="Brown C.T."/>
            <person name="Hug L.A."/>
            <person name="Sharon I."/>
            <person name="Castelle C.J."/>
            <person name="Probst A.J."/>
            <person name="Thomas B.C."/>
            <person name="Singh A."/>
            <person name="Wilkins M.J."/>
            <person name="Karaoz U."/>
            <person name="Brodie E.L."/>
            <person name="Williams K.H."/>
            <person name="Hubbard S.S."/>
            <person name="Banfield J.F."/>
        </authorList>
    </citation>
    <scope>NUCLEOTIDE SEQUENCE [LARGE SCALE GENOMIC DNA]</scope>
</reference>
<name>A0A1G1YXI0_9BACT</name>